<sequence>MSAASPQDWAQVPALALRALRGVLTDIDDTLTRDGAIEPAALSALQQLAAAGLPVIAITGRPAGWSETFAQTWPVRSIVAENGAVLLTCTQGTLQHHFTQDAATRAANALLLQACAADVLRQVPGSHLATDSAGRLTDIAVDHSEHHHLSAEQIAQVVAVMRAHGLTATVSSIHINGWIGTHNKWTAAQWAVPLLCGVAFAPEEWLYVGDSSNDQIMFQHMPLSVGVANIERFMPQLQHKPTYVTQAERGQGFAEVAAAVLAAKGSEGA</sequence>
<dbReference type="EMBL" id="JAGQDG010000001">
    <property type="protein sequence ID" value="MBQ0933870.1"/>
    <property type="molecule type" value="Genomic_DNA"/>
</dbReference>
<dbReference type="InterPro" id="IPR006379">
    <property type="entry name" value="HAD-SF_hydro_IIB"/>
</dbReference>
<dbReference type="InterPro" id="IPR036412">
    <property type="entry name" value="HAD-like_sf"/>
</dbReference>
<name>A0ABS5DRW7_9BURK</name>
<accession>A0ABS5DRW7</accession>
<dbReference type="NCBIfam" id="TIGR01484">
    <property type="entry name" value="HAD-SF-IIB"/>
    <property type="match status" value="1"/>
</dbReference>
<dbReference type="PANTHER" id="PTHR10000:SF8">
    <property type="entry name" value="HAD SUPERFAMILY HYDROLASE-LIKE, TYPE 3"/>
    <property type="match status" value="1"/>
</dbReference>
<dbReference type="InterPro" id="IPR023214">
    <property type="entry name" value="HAD_sf"/>
</dbReference>
<gene>
    <name evidence="1" type="ORF">KAK11_00920</name>
</gene>
<organism evidence="1 2">
    <name type="scientific">Ideonella paludis</name>
    <dbReference type="NCBI Taxonomy" id="1233411"/>
    <lineage>
        <taxon>Bacteria</taxon>
        <taxon>Pseudomonadati</taxon>
        <taxon>Pseudomonadota</taxon>
        <taxon>Betaproteobacteria</taxon>
        <taxon>Burkholderiales</taxon>
        <taxon>Sphaerotilaceae</taxon>
        <taxon>Ideonella</taxon>
    </lineage>
</organism>
<reference evidence="1 2" key="1">
    <citation type="submission" date="2021-04" db="EMBL/GenBank/DDBJ databases">
        <title>The genome sequence of type strain Ideonella paludis KCTC 32238.</title>
        <authorList>
            <person name="Liu Y."/>
        </authorList>
    </citation>
    <scope>NUCLEOTIDE SEQUENCE [LARGE SCALE GENOMIC DNA]</scope>
    <source>
        <strain evidence="1 2">KCTC 32238</strain>
    </source>
</reference>
<comment type="caution">
    <text evidence="1">The sequence shown here is derived from an EMBL/GenBank/DDBJ whole genome shotgun (WGS) entry which is preliminary data.</text>
</comment>
<evidence type="ECO:0000313" key="2">
    <source>
        <dbReference type="Proteomes" id="UP000672097"/>
    </source>
</evidence>
<dbReference type="GO" id="GO:0016787">
    <property type="term" value="F:hydrolase activity"/>
    <property type="evidence" value="ECO:0007669"/>
    <property type="project" value="UniProtKB-KW"/>
</dbReference>
<dbReference type="RefSeq" id="WP_210805237.1">
    <property type="nucleotide sequence ID" value="NZ_JAGQDG010000001.1"/>
</dbReference>
<dbReference type="SUPFAM" id="SSF56784">
    <property type="entry name" value="HAD-like"/>
    <property type="match status" value="1"/>
</dbReference>
<evidence type="ECO:0000313" key="1">
    <source>
        <dbReference type="EMBL" id="MBQ0933870.1"/>
    </source>
</evidence>
<proteinExistence type="predicted"/>
<dbReference type="Gene3D" id="3.90.1070.10">
    <property type="match status" value="1"/>
</dbReference>
<keyword evidence="2" id="KW-1185">Reference proteome</keyword>
<dbReference type="Gene3D" id="3.40.50.1000">
    <property type="entry name" value="HAD superfamily/HAD-like"/>
    <property type="match status" value="1"/>
</dbReference>
<dbReference type="Proteomes" id="UP000672097">
    <property type="component" value="Unassembled WGS sequence"/>
</dbReference>
<keyword evidence="1" id="KW-0378">Hydrolase</keyword>
<dbReference type="Pfam" id="PF08282">
    <property type="entry name" value="Hydrolase_3"/>
    <property type="match status" value="1"/>
</dbReference>
<dbReference type="PANTHER" id="PTHR10000">
    <property type="entry name" value="PHOSPHOSERINE PHOSPHATASE"/>
    <property type="match status" value="1"/>
</dbReference>
<protein>
    <submittedName>
        <fullName evidence="1">HAD-IIB family hydrolase</fullName>
    </submittedName>
</protein>